<dbReference type="SUPFAM" id="SSF56281">
    <property type="entry name" value="Metallo-hydrolase/oxidoreductase"/>
    <property type="match status" value="1"/>
</dbReference>
<feature type="domain" description="Metallo-beta-lactamase" evidence="6">
    <location>
        <begin position="84"/>
        <end position="289"/>
    </location>
</feature>
<dbReference type="Pfam" id="PF00753">
    <property type="entry name" value="Lactamase_B"/>
    <property type="match status" value="1"/>
</dbReference>
<reference evidence="7 8" key="1">
    <citation type="submission" date="2024-11" db="EMBL/GenBank/DDBJ databases">
        <title>Draft genomes of five putative biosurfactant-producing Serratia sp. isolates from Laguna de Bay, Philippines.</title>
        <authorList>
            <person name="Lantican N."/>
            <person name="Barredo G.A."/>
            <person name="Rosana A."/>
            <person name="Siababa A.C."/>
            <person name="Montecillo A."/>
        </authorList>
    </citation>
    <scope>NUCLEOTIDE SEQUENCE [LARGE SCALE GENOMIC DNA]</scope>
    <source>
        <strain evidence="7 8">WS11a</strain>
    </source>
</reference>
<dbReference type="CDD" id="cd07720">
    <property type="entry name" value="OPHC2-like_MBL-fold"/>
    <property type="match status" value="1"/>
</dbReference>
<dbReference type="EMBL" id="JBJHGH010000001">
    <property type="protein sequence ID" value="MFK8974876.1"/>
    <property type="molecule type" value="Genomic_DNA"/>
</dbReference>
<dbReference type="InterPro" id="IPR051013">
    <property type="entry name" value="MBL_superfamily_lactonases"/>
</dbReference>
<dbReference type="PANTHER" id="PTHR42978">
    <property type="entry name" value="QUORUM-QUENCHING LACTONASE YTNP-RELATED-RELATED"/>
    <property type="match status" value="1"/>
</dbReference>
<protein>
    <submittedName>
        <fullName evidence="7">MBL fold metallo-hydrolase</fullName>
    </submittedName>
</protein>
<evidence type="ECO:0000313" key="8">
    <source>
        <dbReference type="Proteomes" id="UP001622968"/>
    </source>
</evidence>
<keyword evidence="5" id="KW-0732">Signal</keyword>
<dbReference type="RefSeq" id="WP_223181986.1">
    <property type="nucleotide sequence ID" value="NZ_CP124750.1"/>
</dbReference>
<keyword evidence="8" id="KW-1185">Reference proteome</keyword>
<evidence type="ECO:0000313" key="7">
    <source>
        <dbReference type="EMBL" id="MFK8974876.1"/>
    </source>
</evidence>
<evidence type="ECO:0000256" key="4">
    <source>
        <dbReference type="ARBA" id="ARBA00022833"/>
    </source>
</evidence>
<feature type="chain" id="PRO_5046324255" evidence="5">
    <location>
        <begin position="23"/>
        <end position="318"/>
    </location>
</feature>
<sequence length="318" mass="34615">MRMRRNLLIGAFFAAFSAAAMAAAPFSAIDNPGFYRIMLGDVEVTALSDGISPMPADKILINTRPQQLEKAMAANNLSLPLPTSVNAYLINTGNKLVLVDAGTGALHGETLGKMMKNLNASGYQAEQVDEIYLTHLHPDHVGGLMADKRLAFPNATVWVEKDEVAFWLSEEKKRQAEEKDKRFFDAAIASLQPYVTAGKLKTFEGNQALTPGISAIDTRGHTPGHSVFAVESKGKKMVILGDIIHVASVQFPDPNVAIAYDIDVPAAVVQRKRLFDDLAQQRALVAGAHLSFPGLGYINKQRKGYDWQPLNYGAMSPH</sequence>
<evidence type="ECO:0000256" key="5">
    <source>
        <dbReference type="SAM" id="SignalP"/>
    </source>
</evidence>
<dbReference type="PANTHER" id="PTHR42978:SF6">
    <property type="entry name" value="QUORUM-QUENCHING LACTONASE YTNP-RELATED"/>
    <property type="match status" value="1"/>
</dbReference>
<organism evidence="7 8">
    <name type="scientific">Serratia sarumanii</name>
    <dbReference type="NCBI Taxonomy" id="3020826"/>
    <lineage>
        <taxon>Bacteria</taxon>
        <taxon>Pseudomonadati</taxon>
        <taxon>Pseudomonadota</taxon>
        <taxon>Gammaproteobacteria</taxon>
        <taxon>Enterobacterales</taxon>
        <taxon>Yersiniaceae</taxon>
        <taxon>Serratia</taxon>
    </lineage>
</organism>
<feature type="signal peptide" evidence="5">
    <location>
        <begin position="1"/>
        <end position="22"/>
    </location>
</feature>
<dbReference type="Proteomes" id="UP001622968">
    <property type="component" value="Unassembled WGS sequence"/>
</dbReference>
<dbReference type="GeneID" id="301145942"/>
<dbReference type="Gene3D" id="3.60.15.10">
    <property type="entry name" value="Ribonuclease Z/Hydroxyacylglutathione hydrolase-like"/>
    <property type="match status" value="1"/>
</dbReference>
<evidence type="ECO:0000256" key="3">
    <source>
        <dbReference type="ARBA" id="ARBA00022801"/>
    </source>
</evidence>
<evidence type="ECO:0000256" key="1">
    <source>
        <dbReference type="ARBA" id="ARBA00007749"/>
    </source>
</evidence>
<evidence type="ECO:0000256" key="2">
    <source>
        <dbReference type="ARBA" id="ARBA00022723"/>
    </source>
</evidence>
<dbReference type="SMART" id="SM00849">
    <property type="entry name" value="Lactamase_B"/>
    <property type="match status" value="1"/>
</dbReference>
<proteinExistence type="inferred from homology"/>
<evidence type="ECO:0000259" key="6">
    <source>
        <dbReference type="SMART" id="SM00849"/>
    </source>
</evidence>
<dbReference type="InterPro" id="IPR001279">
    <property type="entry name" value="Metallo-B-lactamas"/>
</dbReference>
<dbReference type="InterPro" id="IPR036866">
    <property type="entry name" value="RibonucZ/Hydroxyglut_hydro"/>
</dbReference>
<name>A0ABW8QH66_9GAMM</name>
<keyword evidence="2" id="KW-0479">Metal-binding</keyword>
<keyword evidence="4" id="KW-0862">Zinc</keyword>
<gene>
    <name evidence="7" type="ORF">ACJBEI_06570</name>
</gene>
<accession>A0ABW8QH66</accession>
<keyword evidence="3" id="KW-0378">Hydrolase</keyword>
<comment type="caution">
    <text evidence="7">The sequence shown here is derived from an EMBL/GenBank/DDBJ whole genome shotgun (WGS) entry which is preliminary data.</text>
</comment>
<comment type="similarity">
    <text evidence="1">Belongs to the metallo-beta-lactamase superfamily.</text>
</comment>